<dbReference type="SMART" id="SM00060">
    <property type="entry name" value="FN3"/>
    <property type="match status" value="4"/>
</dbReference>
<evidence type="ECO:0000313" key="5">
    <source>
        <dbReference type="EMBL" id="KAK3545188.1"/>
    </source>
</evidence>
<dbReference type="CDD" id="cd00063">
    <property type="entry name" value="FN3"/>
    <property type="match status" value="4"/>
</dbReference>
<protein>
    <recommendedName>
        <fullName evidence="4">Fibronectin type-III domain-containing protein</fullName>
    </recommendedName>
</protein>
<evidence type="ECO:0000256" key="2">
    <source>
        <dbReference type="ARBA" id="ARBA00023157"/>
    </source>
</evidence>
<feature type="domain" description="Fibronectin type-III" evidence="4">
    <location>
        <begin position="2"/>
        <end position="90"/>
    </location>
</feature>
<feature type="domain" description="Fibronectin type-III" evidence="4">
    <location>
        <begin position="91"/>
        <end position="181"/>
    </location>
</feature>
<comment type="caution">
    <text evidence="5">The sequence shown here is derived from an EMBL/GenBank/DDBJ whole genome shotgun (WGS) entry which is preliminary data.</text>
</comment>
<evidence type="ECO:0000256" key="1">
    <source>
        <dbReference type="ARBA" id="ARBA00022737"/>
    </source>
</evidence>
<dbReference type="FunFam" id="2.60.40.10:FF:000099">
    <property type="entry name" value="Fibronectin 1"/>
    <property type="match status" value="2"/>
</dbReference>
<dbReference type="GO" id="GO:0098966">
    <property type="term" value="C:perisynaptic extracellular matrix"/>
    <property type="evidence" value="ECO:0007669"/>
    <property type="project" value="TreeGrafter"/>
</dbReference>
<evidence type="ECO:0000259" key="4">
    <source>
        <dbReference type="PROSITE" id="PS50853"/>
    </source>
</evidence>
<dbReference type="EMBL" id="JAUCMX010000005">
    <property type="protein sequence ID" value="KAK3545188.1"/>
    <property type="molecule type" value="Genomic_DNA"/>
</dbReference>
<organism evidence="5 6">
    <name type="scientific">Hemibagrus guttatus</name>
    <dbReference type="NCBI Taxonomy" id="175788"/>
    <lineage>
        <taxon>Eukaryota</taxon>
        <taxon>Metazoa</taxon>
        <taxon>Chordata</taxon>
        <taxon>Craniata</taxon>
        <taxon>Vertebrata</taxon>
        <taxon>Euteleostomi</taxon>
        <taxon>Actinopterygii</taxon>
        <taxon>Neopterygii</taxon>
        <taxon>Teleostei</taxon>
        <taxon>Ostariophysi</taxon>
        <taxon>Siluriformes</taxon>
        <taxon>Bagridae</taxon>
        <taxon>Hemibagrus</taxon>
    </lineage>
</organism>
<dbReference type="InterPro" id="IPR013783">
    <property type="entry name" value="Ig-like_fold"/>
</dbReference>
<proteinExistence type="predicted"/>
<dbReference type="InterPro" id="IPR050991">
    <property type="entry name" value="ECM_Regulatory_Proteins"/>
</dbReference>
<dbReference type="InterPro" id="IPR036116">
    <property type="entry name" value="FN3_sf"/>
</dbReference>
<reference evidence="5" key="1">
    <citation type="submission" date="2023-06" db="EMBL/GenBank/DDBJ databases">
        <title>Male Hemibagrus guttatus genome.</title>
        <authorList>
            <person name="Bian C."/>
        </authorList>
    </citation>
    <scope>NUCLEOTIDE SEQUENCE</scope>
    <source>
        <strain evidence="5">Male_cb2023</strain>
        <tissue evidence="5">Muscle</tissue>
    </source>
</reference>
<keyword evidence="3" id="KW-0325">Glycoprotein</keyword>
<dbReference type="Pfam" id="PF00041">
    <property type="entry name" value="fn3"/>
    <property type="match status" value="4"/>
</dbReference>
<feature type="domain" description="Fibronectin type-III" evidence="4">
    <location>
        <begin position="271"/>
        <end position="355"/>
    </location>
</feature>
<dbReference type="PANTHER" id="PTHR46708">
    <property type="entry name" value="TENASCIN"/>
    <property type="match status" value="1"/>
</dbReference>
<sequence>MGPKGLHVIRVTDVSLLVEWEEVKNAEYYLLSYYPYGNVVAIQEIHVPNTENSYLITGLKPGVTYIVQVQAVIKGIRSESDSITATTDMSGVEGVRVLGQTEDSIQVDWQNPKTEVDHFKLRHASPDGQEELENVARSQEARTVHTIIGLNPGTEYQITVQAIKGSNEGKPSHATGVTDIDSPNNLVTRNVTETTVTVMWEKVRAEIDGYILTYSSAEGSSQEIQVGADATSYMLTSLKPGVLYTIFIWAYKDSRLSRKSSTEAETVLDAPNNLVVREVTEESAMVSWDRVQADVDGYILSYSSAEGSSDEVRVGADSTTYQLTGLKPGVVYTIYVWAIQGSRSSKKATTKAEAGF</sequence>
<evidence type="ECO:0000256" key="3">
    <source>
        <dbReference type="ARBA" id="ARBA00023180"/>
    </source>
</evidence>
<dbReference type="GO" id="GO:0005615">
    <property type="term" value="C:extracellular space"/>
    <property type="evidence" value="ECO:0007669"/>
    <property type="project" value="TreeGrafter"/>
</dbReference>
<keyword evidence="2" id="KW-1015">Disulfide bond</keyword>
<keyword evidence="6" id="KW-1185">Reference proteome</keyword>
<dbReference type="Proteomes" id="UP001274896">
    <property type="component" value="Unassembled WGS sequence"/>
</dbReference>
<keyword evidence="1" id="KW-0677">Repeat</keyword>
<gene>
    <name evidence="5" type="ORF">QTP70_001762</name>
</gene>
<dbReference type="Gene3D" id="2.60.40.10">
    <property type="entry name" value="Immunoglobulins"/>
    <property type="match status" value="4"/>
</dbReference>
<name>A0AAE0R7V8_9TELE</name>
<dbReference type="SUPFAM" id="SSF49265">
    <property type="entry name" value="Fibronectin type III"/>
    <property type="match status" value="2"/>
</dbReference>
<feature type="domain" description="Fibronectin type-III" evidence="4">
    <location>
        <begin position="182"/>
        <end position="270"/>
    </location>
</feature>
<dbReference type="GO" id="GO:0030155">
    <property type="term" value="P:regulation of cell adhesion"/>
    <property type="evidence" value="ECO:0007669"/>
    <property type="project" value="TreeGrafter"/>
</dbReference>
<dbReference type="PROSITE" id="PS50853">
    <property type="entry name" value="FN3"/>
    <property type="match status" value="4"/>
</dbReference>
<dbReference type="PANTHER" id="PTHR46708:SF12">
    <property type="entry name" value="TENASCIN N"/>
    <property type="match status" value="1"/>
</dbReference>
<evidence type="ECO:0000313" key="6">
    <source>
        <dbReference type="Proteomes" id="UP001274896"/>
    </source>
</evidence>
<dbReference type="AlphaFoldDB" id="A0AAE0R7V8"/>
<dbReference type="InterPro" id="IPR003961">
    <property type="entry name" value="FN3_dom"/>
</dbReference>
<accession>A0AAE0R7V8</accession>